<gene>
    <name evidence="3" type="ORF">MAR_036114</name>
</gene>
<feature type="compositionally biased region" description="Low complexity" evidence="1">
    <location>
        <begin position="389"/>
        <end position="403"/>
    </location>
</feature>
<feature type="region of interest" description="Disordered" evidence="1">
    <location>
        <begin position="332"/>
        <end position="356"/>
    </location>
</feature>
<feature type="region of interest" description="Disordered" evidence="1">
    <location>
        <begin position="389"/>
        <end position="411"/>
    </location>
</feature>
<protein>
    <recommendedName>
        <fullName evidence="2">MADF domain-containing protein</fullName>
    </recommendedName>
</protein>
<dbReference type="Pfam" id="PF10545">
    <property type="entry name" value="MADF_DNA_bdg"/>
    <property type="match status" value="1"/>
</dbReference>
<accession>A0ABY7EM23</accession>
<dbReference type="InterPro" id="IPR006578">
    <property type="entry name" value="MADF-dom"/>
</dbReference>
<evidence type="ECO:0000313" key="3">
    <source>
        <dbReference type="EMBL" id="WAR11038.1"/>
    </source>
</evidence>
<name>A0ABY7EM23_MYAAR</name>
<dbReference type="Proteomes" id="UP001164746">
    <property type="component" value="Chromosome 7"/>
</dbReference>
<reference evidence="3" key="1">
    <citation type="submission" date="2022-11" db="EMBL/GenBank/DDBJ databases">
        <title>Centuries of genome instability and evolution in soft-shell clam transmissible cancer (bioRxiv).</title>
        <authorList>
            <person name="Hart S.F.M."/>
            <person name="Yonemitsu M.A."/>
            <person name="Giersch R.M."/>
            <person name="Beal B.F."/>
            <person name="Arriagada G."/>
            <person name="Davis B.W."/>
            <person name="Ostrander E.A."/>
            <person name="Goff S.P."/>
            <person name="Metzger M.J."/>
        </authorList>
    </citation>
    <scope>NUCLEOTIDE SEQUENCE</scope>
    <source>
        <strain evidence="3">MELC-2E11</strain>
        <tissue evidence="3">Siphon/mantle</tissue>
    </source>
</reference>
<dbReference type="EMBL" id="CP111018">
    <property type="protein sequence ID" value="WAR11038.1"/>
    <property type="molecule type" value="Genomic_DNA"/>
</dbReference>
<feature type="region of interest" description="Disordered" evidence="1">
    <location>
        <begin position="1"/>
        <end position="111"/>
    </location>
</feature>
<evidence type="ECO:0000259" key="2">
    <source>
        <dbReference type="Pfam" id="PF10545"/>
    </source>
</evidence>
<keyword evidence="4" id="KW-1185">Reference proteome</keyword>
<feature type="compositionally biased region" description="Basic residues" evidence="1">
    <location>
        <begin position="28"/>
        <end position="46"/>
    </location>
</feature>
<proteinExistence type="predicted"/>
<evidence type="ECO:0000313" key="4">
    <source>
        <dbReference type="Proteomes" id="UP001164746"/>
    </source>
</evidence>
<feature type="compositionally biased region" description="Pro residues" evidence="1">
    <location>
        <begin position="340"/>
        <end position="356"/>
    </location>
</feature>
<feature type="domain" description="MADF" evidence="2">
    <location>
        <begin position="127"/>
        <end position="187"/>
    </location>
</feature>
<organism evidence="3 4">
    <name type="scientific">Mya arenaria</name>
    <name type="common">Soft-shell clam</name>
    <dbReference type="NCBI Taxonomy" id="6604"/>
    <lineage>
        <taxon>Eukaryota</taxon>
        <taxon>Metazoa</taxon>
        <taxon>Spiralia</taxon>
        <taxon>Lophotrochozoa</taxon>
        <taxon>Mollusca</taxon>
        <taxon>Bivalvia</taxon>
        <taxon>Autobranchia</taxon>
        <taxon>Heteroconchia</taxon>
        <taxon>Euheterodonta</taxon>
        <taxon>Imparidentia</taxon>
        <taxon>Neoheterodontei</taxon>
        <taxon>Myida</taxon>
        <taxon>Myoidea</taxon>
        <taxon>Myidae</taxon>
        <taxon>Mya</taxon>
    </lineage>
</organism>
<feature type="compositionally biased region" description="Low complexity" evidence="1">
    <location>
        <begin position="70"/>
        <end position="108"/>
    </location>
</feature>
<feature type="compositionally biased region" description="Basic and acidic residues" evidence="1">
    <location>
        <begin position="1"/>
        <end position="15"/>
    </location>
</feature>
<sequence>MPKLVKESDGDEKNCGKKRQQPASSKGKGQKKQKTLAVKTRKSPRKRIQEEEGGASGTEGEQSEISDAESMASRSSQASQASKSSQSKPTSSSKSKSKSSSASASRRAVGVPIEEITQDQMQKIADFYEGHPMYYDVGHENYKNTKLKECTLDKFSEQIELSVQAIQRHFTSCRTEHFKLKNRFKSSKSGSGAAPLTSLQKFKLNAYEFLDAHHLAGEDEDSASELVYAAASEYEPATSQGVGAASKKDKAASVSDMSRTLIACLKSSTKATQDAAEKVRVAQTAAADPFQAERDAWAEWMTSGNNQVPSPRYREFQQETFTTFMKYVPLMPGTQQHPQQQPPKPPSQFVQPPIPMVDPYHHQPMYLQSVSQKPQQQSQPFIPFATAPVRQQQPPDQQYEQFQSPRAVSAPPVTSATYDLSVLLALQSPLTASQGSNIAEAAWQLSSPGNIGLNMQSPAQRPKYSSLSQVLGATSRVLASTERDNTIGGDDDNSEQEQEIQTLLLVYCHILPWHTPGRTAKVILEVCAQFFAWSGQSWSVPCCLHIFEHGLVSPCTRDELALLIFPVEIGILDVGVTSPHEVV</sequence>
<evidence type="ECO:0000256" key="1">
    <source>
        <dbReference type="SAM" id="MobiDB-lite"/>
    </source>
</evidence>